<evidence type="ECO:0000256" key="4">
    <source>
        <dbReference type="SAM" id="MobiDB-lite"/>
    </source>
</evidence>
<feature type="region of interest" description="Disordered" evidence="4">
    <location>
        <begin position="309"/>
        <end position="366"/>
    </location>
</feature>
<feature type="region of interest" description="Disordered" evidence="4">
    <location>
        <begin position="109"/>
        <end position="153"/>
    </location>
</feature>
<feature type="transmembrane region" description="Helical" evidence="5">
    <location>
        <begin position="280"/>
        <end position="301"/>
    </location>
</feature>
<dbReference type="GO" id="GO:0030246">
    <property type="term" value="F:carbohydrate binding"/>
    <property type="evidence" value="ECO:0007669"/>
    <property type="project" value="InterPro"/>
</dbReference>
<reference evidence="8" key="1">
    <citation type="submission" date="2023-11" db="EMBL/GenBank/DDBJ databases">
        <authorList>
            <person name="Helweg L.P."/>
            <person name="Kiel A."/>
            <person name="Hitz F."/>
            <person name="Ruckert-Reed C."/>
            <person name="Busche T."/>
            <person name="Kaltschmidt B."/>
            <person name="Kaltschmidt C."/>
        </authorList>
    </citation>
    <scope>NUCLEOTIDE SEQUENCE [LARGE SCALE GENOMIC DNA]</scope>
    <source>
        <strain evidence="8">4.1</strain>
    </source>
</reference>
<dbReference type="Pfam" id="PF16640">
    <property type="entry name" value="Big_3_5"/>
    <property type="match status" value="2"/>
</dbReference>
<keyword evidence="5" id="KW-0472">Membrane</keyword>
<dbReference type="InterPro" id="IPR008969">
    <property type="entry name" value="CarboxyPept-like_regulatory"/>
</dbReference>
<dbReference type="Gene3D" id="2.60.40.1120">
    <property type="entry name" value="Carboxypeptidase-like, regulatory domain"/>
    <property type="match status" value="5"/>
</dbReference>
<dbReference type="InterPro" id="IPR013783">
    <property type="entry name" value="Ig-like_fold"/>
</dbReference>
<feature type="compositionally biased region" description="Gly residues" evidence="4">
    <location>
        <begin position="129"/>
        <end position="138"/>
    </location>
</feature>
<keyword evidence="5" id="KW-0812">Transmembrane</keyword>
<evidence type="ECO:0000259" key="6">
    <source>
        <dbReference type="Pfam" id="PF16640"/>
    </source>
</evidence>
<dbReference type="SUPFAM" id="SSF49452">
    <property type="entry name" value="Starch-binding domain-like"/>
    <property type="match status" value="3"/>
</dbReference>
<gene>
    <name evidence="7" type="ORF">SANBI_002618</name>
</gene>
<feature type="domain" description="Bacterial Ig-like" evidence="6">
    <location>
        <begin position="1977"/>
        <end position="2069"/>
    </location>
</feature>
<evidence type="ECO:0000256" key="2">
    <source>
        <dbReference type="ARBA" id="ARBA00012595"/>
    </source>
</evidence>
<proteinExistence type="predicted"/>
<dbReference type="GO" id="GO:0004556">
    <property type="term" value="F:alpha-amylase activity"/>
    <property type="evidence" value="ECO:0007669"/>
    <property type="project" value="UniProtKB-EC"/>
</dbReference>
<dbReference type="KEGG" id="sbil:SANBI_002618"/>
<dbReference type="Proteomes" id="UP001304340">
    <property type="component" value="Chromosome"/>
</dbReference>
<organism evidence="7 8">
    <name type="scientific">Sanguibacter biliveldensis</name>
    <dbReference type="NCBI Taxonomy" id="3030830"/>
    <lineage>
        <taxon>Bacteria</taxon>
        <taxon>Bacillati</taxon>
        <taxon>Actinomycetota</taxon>
        <taxon>Actinomycetes</taxon>
        <taxon>Micrococcales</taxon>
        <taxon>Sanguibacteraceae</taxon>
        <taxon>Sanguibacter</taxon>
    </lineage>
</organism>
<feature type="compositionally biased region" description="Low complexity" evidence="4">
    <location>
        <begin position="139"/>
        <end position="153"/>
    </location>
</feature>
<evidence type="ECO:0000313" key="7">
    <source>
        <dbReference type="EMBL" id="WPF81329.1"/>
    </source>
</evidence>
<keyword evidence="5" id="KW-1133">Transmembrane helix</keyword>
<dbReference type="InterPro" id="IPR032109">
    <property type="entry name" value="Big_3_5"/>
</dbReference>
<dbReference type="EC" id="3.2.1.1" evidence="2"/>
<feature type="region of interest" description="Disordered" evidence="4">
    <location>
        <begin position="385"/>
        <end position="420"/>
    </location>
</feature>
<dbReference type="Pfam" id="PF13620">
    <property type="entry name" value="CarboxypepD_reg"/>
    <property type="match status" value="3"/>
</dbReference>
<dbReference type="SUPFAM" id="SSF49464">
    <property type="entry name" value="Carboxypeptidase regulatory domain-like"/>
    <property type="match status" value="1"/>
</dbReference>
<feature type="compositionally biased region" description="Low complexity" evidence="4">
    <location>
        <begin position="313"/>
        <end position="322"/>
    </location>
</feature>
<evidence type="ECO:0000313" key="8">
    <source>
        <dbReference type="Proteomes" id="UP001304340"/>
    </source>
</evidence>
<dbReference type="InterPro" id="IPR013784">
    <property type="entry name" value="Carb-bd-like_fold"/>
</dbReference>
<keyword evidence="8" id="KW-1185">Reference proteome</keyword>
<dbReference type="Gene3D" id="2.60.40.10">
    <property type="entry name" value="Immunoglobulins"/>
    <property type="match status" value="3"/>
</dbReference>
<dbReference type="EMBL" id="CP138359">
    <property type="protein sequence ID" value="WPF81329.1"/>
    <property type="molecule type" value="Genomic_DNA"/>
</dbReference>
<evidence type="ECO:0000256" key="5">
    <source>
        <dbReference type="SAM" id="Phobius"/>
    </source>
</evidence>
<feature type="compositionally biased region" description="Gly residues" evidence="4">
    <location>
        <begin position="323"/>
        <end position="354"/>
    </location>
</feature>
<feature type="compositionally biased region" description="Low complexity" evidence="4">
    <location>
        <begin position="385"/>
        <end position="400"/>
    </location>
</feature>
<name>A0AAF0Z621_9MICO</name>
<dbReference type="RefSeq" id="WP_319155699.1">
    <property type="nucleotide sequence ID" value="NZ_CP138359.1"/>
</dbReference>
<evidence type="ECO:0000256" key="3">
    <source>
        <dbReference type="ARBA" id="ARBA00030238"/>
    </source>
</evidence>
<evidence type="ECO:0000256" key="1">
    <source>
        <dbReference type="ARBA" id="ARBA00000548"/>
    </source>
</evidence>
<comment type="catalytic activity">
    <reaction evidence="1">
        <text>Endohydrolysis of (1-&gt;4)-alpha-D-glucosidic linkages in polysaccharides containing three or more (1-&gt;4)-alpha-linked D-glucose units.</text>
        <dbReference type="EC" id="3.2.1.1"/>
    </reaction>
</comment>
<dbReference type="GO" id="GO:0005975">
    <property type="term" value="P:carbohydrate metabolic process"/>
    <property type="evidence" value="ECO:0007669"/>
    <property type="project" value="UniProtKB-ARBA"/>
</dbReference>
<accession>A0AAF0Z621</accession>
<protein>
    <recommendedName>
        <fullName evidence="2">alpha-amylase</fullName>
        <ecNumber evidence="2">3.2.1.1</ecNumber>
    </recommendedName>
    <alternativeName>
        <fullName evidence="3">1,4-alpha-D-glucan glucanohydrolase</fullName>
    </alternativeName>
</protein>
<sequence length="2168" mass="213587">MTEQITPTPQTGLGAPSVLVEPGAHATAGTAATLRVHVRNLADDLRDVTVTVLGLDDGWAPEPVLLAAVEADATVSTDVLLAPVTGAMAGDYPFVVVVQAVLPGGLPGTQATSRPDGWVGATAGQSIGASGGTSGGTSGAASRGPAARGTGATTTSVVESVLTVDAPSEVLLTVEPADSRIRLRRRLAVVVSNTGVEPVDLSVETRTSRGLGLDLSASRLTVPGRQTIRLTATARNMRPQVLGHLNRRTFSVVAQGRQAPATFHGTVTARPLVGSGMLRIVALLMVVVLWGGGLLVALPWFTDRADQQTVAQPAPTAAADAGDGTGPGGAGTDGTPGDGSGPDGTGAPGDGSLGDSGVRVGGVVTADDPSGVRVQIAPASIIPASSGAGAGASGVPAPVSIQTSGGGGGGAAPAGQGDDSSRAITKTSGLGLPLGALTANGAAASTGQPGATSTTQPTSAVAATRSTQTGDDGAWAFAGLAPTLNYLVTVSKPGYQTVRHVVSGAEAAAAALDVTLVAGDGSLSGVVTGPDGAVVGGVEVVITDGTTTITTTTETSGSVGSWAVDGLSTPSTYLVTAQGAGLGAQSTLVTLAAGGSATVPLALEAGVATLSGTVTGPDALGAVSGVGGATVTATGADVVRTASTLTTGRPGAYSLVDLPVPATYTLMVEAPGYATQTLQLDLGAESSAAPADVLLGSSSGVSQGTVRDTAGRALAGAGLTLSNGTDAYKTMSTSDGSGSFRFNGIVPGDYVLSAELFGHLTASTTVSVTPGGTVASDLVLTAVEGDGLVSTSRIRGRASDARTNGQVDCGPLPAGQECLVTVSLTAQAADGTQRQVSVTTEPALEYLVPGADDTGLLPGLYELTVSAPGYESSTVKVNVPMGQTVSAGQVALFPSPSLTGTVLARIGTVPDKTCVVAVLAGQPDPTGPCAPASGDGCTIGGAACAFTGVNGGYSIDNLPSGTYTVTVLPGDAEYQVSGAPTQVTLVPGDVRRVDATLDRLARLSVSVLVDRGTGAITPAARATVTAVHVADPAVPDAPAVPDVQVVAGTDGVAQLTHLVAGEYRIDVAWNDGTTPLSGTISGLELSLNQERATQLVLTRAARAFSAILVTQLSAGEQTRADKQTVEISGITGYDGVVPVRTTVTVTTASDGTFGTTTNPAAVTSSVGRLDLVSDKVDVVVPRSTAFKARSLTGLDFSTNVQTVVELEPLGQPFAGSLRLEGVGTDGSLGQQATLEVVSSPPGVTGASLTAGAGTVVEGASVHPLTWDDVAQPTTDPSGTLARPGTYTVRASLAGFEPGETTFSVARGGKSAEPPLTLTLKRLATLRVSAQDCGTGTCTAVNGAEVTLTVSGTERSAVAEGDRSTVDFTALPSGEYTVVVRAEGYARLEVPVTVAAGRTVDKPEVVSMTRLGTLTGTVRSTTAQTVGAQGPGDIVRALPGVLVTATKGSVSFSAVSGPDGRYRITGTARTEGLTDGDWTVTATLAGYAQLSPEASAPVAVTPGRDTLRDIDLRLVPVTFTVLVVDDLADSVEVPGLTVRLQNATSSPAPTCVFGRSGCEALTEGQYQFKDVLPVQSVLTISGADYRPLQLSVTPPVGQTSSIMTVPLVATSNAIGGLVSGQRGAETPALLPGATVTLTREGAGPPPATTGLDGSYLFSGLSDGAYVVTATKGGYAPVSRTVNVTGGQAAFVDLTLFQVTRSVTVTVSSTSDLTGALVALAADDPATSPASLAGQPLVRSASGTYTTVFNQVPEGAWTATFTGAAGHPWTTTARLAAGATTLTTAIAEVRLRLAATGPDTSVDLPVTVSGTAAGTTTEVSEDRTVRVGGPAETLFLLAGSYTVTPGDAGGATVSPSTAAVAPAERDRIVSFAVQGRASVVLTDPGPWTSGTEKTLVARVSGPQGSPAAGTVTFALGGTEIGSAEVGADGRAQIPVTLPPGTAAGPSTLTASYGGSPTLSAAQASVPVTVVAAATTTVLAAQPTSVTVGVASTLSATVTRSSGGAASGGQVEFSVGGVVVGTGVVGTGGTATVSYTPTGAPGTAAGRQLTARYLGTASLAPSTSAARTLTVAPGATTTTASRTGTVVTATVTRAGATEASPFGGTVTFSTAPGVACGAVEVDADGTASCDLAGAAAATYRVVATYGGTTSWTSSNASAVQVTVTAPADGTP</sequence>
<feature type="domain" description="Bacterial Ig-like" evidence="6">
    <location>
        <begin position="1881"/>
        <end position="1967"/>
    </location>
</feature>